<feature type="active site" description="Proton donor" evidence="11">
    <location>
        <position position="249"/>
    </location>
</feature>
<evidence type="ECO:0000256" key="6">
    <source>
        <dbReference type="ARBA" id="ARBA00023157"/>
    </source>
</evidence>
<comment type="pathway">
    <text evidence="2">Protein modification; protein glycosylation.</text>
</comment>
<evidence type="ECO:0000313" key="17">
    <source>
        <dbReference type="EMBL" id="KAK3492987.1"/>
    </source>
</evidence>
<keyword evidence="12" id="KW-0106">Calcium</keyword>
<feature type="active site" description="Proton donor" evidence="11">
    <location>
        <position position="523"/>
    </location>
</feature>
<feature type="compositionally biased region" description="Basic and acidic residues" evidence="15">
    <location>
        <begin position="708"/>
        <end position="723"/>
    </location>
</feature>
<feature type="active site" evidence="11">
    <location>
        <position position="568"/>
    </location>
</feature>
<dbReference type="GO" id="GO:0016020">
    <property type="term" value="C:membrane"/>
    <property type="evidence" value="ECO:0007669"/>
    <property type="project" value="InterPro"/>
</dbReference>
<protein>
    <recommendedName>
        <fullName evidence="14">alpha-1,2-Mannosidase</fullName>
        <ecNumber evidence="14">3.2.1.-</ecNumber>
    </recommendedName>
</protein>
<feature type="signal peptide" evidence="16">
    <location>
        <begin position="1"/>
        <end position="23"/>
    </location>
</feature>
<sequence>MQFPPPAAFLALCAWSLFETGHAARARLNPLFLSSSPSVGLSFTSVSLASADWFLQSEHSLTRYLASHGKSPSPRLDHRLTKGPLFTSEQQQQQHCSLASLPVSSSNIMYPKFNNVGPAAFLVGALTLTQVVTATPFSPPRQKNIGTSDDSAAASSSSPQAASNQERRDAVKQAFQISWDGYYKYAFPHDSLRPVTNAYEDDRNGWGASAIDAFSTAIVMRNWPVINQILAYVPQIDFTRTSSEISLFETTIRYLGGLLSAYDLLTTPPLYANAKAADPDVHLNSTSSQTATDAILAQAIRLADALSVAFDTPSGIPDNNLIFDPVTGPKRTGSQTNGIATIGTLVLEWTRLSDITGNSTYAQLAQRAESFLLNPQPSAIAEPFPGLLGTNVNITSGLFVDSSGGWGGGTDSFYEYLIKMYLYDPDRFGLYRDRWILAADSSIQYVASHPTTRPDLTFLGGWKGPRGNTTLRFSSGHLDCFDGGNFILGGLTLSNKKYLDFGLELVKSCAETYSATATGIGPELFSWQDSRTPLNATNNRGPPSAEQKAFYEKNGFWITNEQYVLRPEVIESMYYAWRATKDEKYREWAWAAFKAINATTRAGSGYSSVANVNKVGGGSKTDFQESFWFAEVLKYCWLIFQDEDDPWQVKADQTNEFVYNTECHPIRLAKGHETQPSSSSSSSDWGYGSADERKNNEQQPRGRPGVWKHGDDGSWSDRREKRFAGPRYA</sequence>
<evidence type="ECO:0000256" key="4">
    <source>
        <dbReference type="ARBA" id="ARBA00022729"/>
    </source>
</evidence>
<dbReference type="GO" id="GO:0005783">
    <property type="term" value="C:endoplasmic reticulum"/>
    <property type="evidence" value="ECO:0007669"/>
    <property type="project" value="TreeGrafter"/>
</dbReference>
<keyword evidence="6 13" id="KW-1015">Disulfide bond</keyword>
<evidence type="ECO:0000256" key="1">
    <source>
        <dbReference type="ARBA" id="ARBA00001913"/>
    </source>
</evidence>
<keyword evidence="5 14" id="KW-0378">Hydrolase</keyword>
<evidence type="ECO:0000313" key="18">
    <source>
        <dbReference type="Proteomes" id="UP001285908"/>
    </source>
</evidence>
<comment type="caution">
    <text evidence="17">The sequence shown here is derived from an EMBL/GenBank/DDBJ whole genome shotgun (WGS) entry which is preliminary data.</text>
</comment>
<comment type="catalytic activity">
    <reaction evidence="9">
        <text>N(4)-(alpha-D-Man-(1-&gt;2)-alpha-D-Man-(1-&gt;2)-alpha-D-Man-(1-&gt;3)-[alpha-D-Man-(1-&gt;3)-[alpha-D-Man-(1-&gt;2)-alpha-D-Man-(1-&gt;6)]-alpha-D-Man-(1-&gt;6)]-beta-D-Man-(1-&gt;4)-beta-D-GlcNAc-(1-&gt;4)-beta-D-GlcNAc)-L-asparaginyl-[protein] (N-glucan mannose isomer 8A1,2,3B1,3) + 3 H2O = N(4)-(alpha-D-Man-(1-&gt;3)-[alpha-D-Man-(1-&gt;3)-[alpha-D-Man-(1-&gt;6)]-alpha-D-Man-(1-&gt;6)]-beta-D-Man-(1-&gt;4)-beta-D-GlcNAc-(1-&gt;4)-beta-D-GlcNAc)-L-asparaginyl-[protein] (N-glucan mannose isomer 5A1,2) + 3 beta-D-mannose</text>
        <dbReference type="Rhea" id="RHEA:56028"/>
        <dbReference type="Rhea" id="RHEA-COMP:14358"/>
        <dbReference type="Rhea" id="RHEA-COMP:14367"/>
        <dbReference type="ChEBI" id="CHEBI:15377"/>
        <dbReference type="ChEBI" id="CHEBI:28563"/>
        <dbReference type="ChEBI" id="CHEBI:59087"/>
        <dbReference type="ChEBI" id="CHEBI:60628"/>
        <dbReference type="EC" id="3.2.1.113"/>
    </reaction>
</comment>
<dbReference type="AlphaFoldDB" id="A0AAJ0I8P9"/>
<dbReference type="InterPro" id="IPR036026">
    <property type="entry name" value="Seven-hairpin_glycosidases"/>
</dbReference>
<evidence type="ECO:0000256" key="10">
    <source>
        <dbReference type="ARBA" id="ARBA00048605"/>
    </source>
</evidence>
<dbReference type="PRINTS" id="PR00747">
    <property type="entry name" value="GLYHDRLASE47"/>
</dbReference>
<feature type="region of interest" description="Disordered" evidence="15">
    <location>
        <begin position="670"/>
        <end position="729"/>
    </location>
</feature>
<keyword evidence="18" id="KW-1185">Reference proteome</keyword>
<evidence type="ECO:0000256" key="3">
    <source>
        <dbReference type="ARBA" id="ARBA00007658"/>
    </source>
</evidence>
<reference evidence="17 18" key="1">
    <citation type="journal article" date="2023" name="Mol. Phylogenet. Evol.">
        <title>Genome-scale phylogeny and comparative genomics of the fungal order Sordariales.</title>
        <authorList>
            <person name="Hensen N."/>
            <person name="Bonometti L."/>
            <person name="Westerberg I."/>
            <person name="Brannstrom I.O."/>
            <person name="Guillou S."/>
            <person name="Cros-Aarteil S."/>
            <person name="Calhoun S."/>
            <person name="Haridas S."/>
            <person name="Kuo A."/>
            <person name="Mondo S."/>
            <person name="Pangilinan J."/>
            <person name="Riley R."/>
            <person name="LaButti K."/>
            <person name="Andreopoulos B."/>
            <person name="Lipzen A."/>
            <person name="Chen C."/>
            <person name="Yan M."/>
            <person name="Daum C."/>
            <person name="Ng V."/>
            <person name="Clum A."/>
            <person name="Steindorff A."/>
            <person name="Ohm R.A."/>
            <person name="Martin F."/>
            <person name="Silar P."/>
            <person name="Natvig D.O."/>
            <person name="Lalanne C."/>
            <person name="Gautier V."/>
            <person name="Ament-Velasquez S.L."/>
            <person name="Kruys A."/>
            <person name="Hutchinson M.I."/>
            <person name="Powell A.J."/>
            <person name="Barry K."/>
            <person name="Miller A.N."/>
            <person name="Grigoriev I.V."/>
            <person name="Debuchy R."/>
            <person name="Gladieux P."/>
            <person name="Hiltunen Thoren M."/>
            <person name="Johannesson H."/>
        </authorList>
    </citation>
    <scope>NUCLEOTIDE SEQUENCE [LARGE SCALE GENOMIC DNA]</scope>
    <source>
        <strain evidence="17 18">FGSC 10403</strain>
    </source>
</reference>
<feature type="binding site" evidence="12">
    <location>
        <position position="661"/>
    </location>
    <ligand>
        <name>Ca(2+)</name>
        <dbReference type="ChEBI" id="CHEBI:29108"/>
    </ligand>
</feature>
<dbReference type="GO" id="GO:0005975">
    <property type="term" value="P:carbohydrate metabolic process"/>
    <property type="evidence" value="ECO:0007669"/>
    <property type="project" value="InterPro"/>
</dbReference>
<dbReference type="InterPro" id="IPR050749">
    <property type="entry name" value="Glycosyl_Hydrolase_47"/>
</dbReference>
<feature type="region of interest" description="Disordered" evidence="15">
    <location>
        <begin position="137"/>
        <end position="168"/>
    </location>
</feature>
<evidence type="ECO:0000256" key="16">
    <source>
        <dbReference type="SAM" id="SignalP"/>
    </source>
</evidence>
<dbReference type="Proteomes" id="UP001285908">
    <property type="component" value="Unassembled WGS sequence"/>
</dbReference>
<comment type="catalytic activity">
    <reaction evidence="10">
        <text>N(4)-(alpha-D-Man-(1-&gt;2)-alpha-D-Man-(1-&gt;2)-alpha-D-Man-(1-&gt;3)-[alpha-D-Man-(1-&gt;2)-alpha-D-Man-(1-&gt;3)-[alpha-D-Man-(1-&gt;2)-alpha-D-Man-(1-&gt;6)]-alpha-D-Man-(1-&gt;6)]-beta-D-Man-(1-&gt;4)-beta-D-GlcNAc-(1-&gt;4)-beta-D-GlcNAc)-L-asparaginyl-[protein] (N-glucan mannose isomer 9A1,2,3B1,2,3) + 4 H2O = N(4)-(alpha-D-Man-(1-&gt;3)-[alpha-D-Man-(1-&gt;3)-[alpha-D-Man-(1-&gt;6)]-alpha-D-Man-(1-&gt;6)]-beta-D-Man-(1-&gt;4)-beta-D-GlcNAc-(1-&gt;4)-beta-D-GlcNAc)-L-asparaginyl-[protein] (N-glucan mannose isomer 5A1,2) + 4 beta-D-mannose</text>
        <dbReference type="Rhea" id="RHEA:56008"/>
        <dbReference type="Rhea" id="RHEA-COMP:14356"/>
        <dbReference type="Rhea" id="RHEA-COMP:14367"/>
        <dbReference type="ChEBI" id="CHEBI:15377"/>
        <dbReference type="ChEBI" id="CHEBI:28563"/>
        <dbReference type="ChEBI" id="CHEBI:59087"/>
        <dbReference type="ChEBI" id="CHEBI:139493"/>
        <dbReference type="EC" id="3.2.1.113"/>
    </reaction>
</comment>
<dbReference type="PANTHER" id="PTHR11742:SF101">
    <property type="entry name" value="MANNOSYL-OLIGOSACCHARIDE ALPHA-1,2-MANNOSIDASE 1B"/>
    <property type="match status" value="1"/>
</dbReference>
<evidence type="ECO:0000256" key="5">
    <source>
        <dbReference type="ARBA" id="ARBA00022801"/>
    </source>
</evidence>
<keyword evidence="12" id="KW-0479">Metal-binding</keyword>
<gene>
    <name evidence="17" type="ORF">B0T23DRAFT_396265</name>
</gene>
<dbReference type="Pfam" id="PF01532">
    <property type="entry name" value="Glyco_hydro_47"/>
    <property type="match status" value="1"/>
</dbReference>
<keyword evidence="7" id="KW-0325">Glycoprotein</keyword>
<evidence type="ECO:0000256" key="11">
    <source>
        <dbReference type="PIRSR" id="PIRSR601382-1"/>
    </source>
</evidence>
<dbReference type="PANTHER" id="PTHR11742">
    <property type="entry name" value="MANNOSYL-OLIGOSACCHARIDE ALPHA-1,2-MANNOSIDASE-RELATED"/>
    <property type="match status" value="1"/>
</dbReference>
<comment type="cofactor">
    <cofactor evidence="1 12">
        <name>Ca(2+)</name>
        <dbReference type="ChEBI" id="CHEBI:29108"/>
    </cofactor>
</comment>
<evidence type="ECO:0000256" key="13">
    <source>
        <dbReference type="PIRSR" id="PIRSR601382-3"/>
    </source>
</evidence>
<evidence type="ECO:0000256" key="15">
    <source>
        <dbReference type="SAM" id="MobiDB-lite"/>
    </source>
</evidence>
<dbReference type="RefSeq" id="XP_062693445.1">
    <property type="nucleotide sequence ID" value="XM_062838235.1"/>
</dbReference>
<keyword evidence="4 16" id="KW-0732">Signal</keyword>
<accession>A0AAJ0I8P9</accession>
<feature type="disulfide bond" evidence="13">
    <location>
        <begin position="480"/>
        <end position="509"/>
    </location>
</feature>
<dbReference type="InterPro" id="IPR001382">
    <property type="entry name" value="Glyco_hydro_47"/>
</dbReference>
<feature type="chain" id="PRO_5042578255" description="alpha-1,2-Mannosidase" evidence="16">
    <location>
        <begin position="24"/>
        <end position="729"/>
    </location>
</feature>
<dbReference type="Gene3D" id="1.50.10.10">
    <property type="match status" value="1"/>
</dbReference>
<dbReference type="FunFam" id="1.50.10.10:FF:000047">
    <property type="entry name" value="Mannosyl-oligosaccharide alpha-1,2-mannosidase"/>
    <property type="match status" value="1"/>
</dbReference>
<evidence type="ECO:0000256" key="7">
    <source>
        <dbReference type="ARBA" id="ARBA00023180"/>
    </source>
</evidence>
<feature type="active site" evidence="11">
    <location>
        <position position="411"/>
    </location>
</feature>
<feature type="compositionally biased region" description="Low complexity" evidence="15">
    <location>
        <begin position="148"/>
        <end position="163"/>
    </location>
</feature>
<proteinExistence type="inferred from homology"/>
<dbReference type="GO" id="GO:0005509">
    <property type="term" value="F:calcium ion binding"/>
    <property type="evidence" value="ECO:0007669"/>
    <property type="project" value="InterPro"/>
</dbReference>
<keyword evidence="8 14" id="KW-0326">Glycosidase</keyword>
<evidence type="ECO:0000256" key="12">
    <source>
        <dbReference type="PIRSR" id="PIRSR601382-2"/>
    </source>
</evidence>
<dbReference type="SUPFAM" id="SSF48225">
    <property type="entry name" value="Seven-hairpin glycosidases"/>
    <property type="match status" value="1"/>
</dbReference>
<name>A0AAJ0I8P9_9PEZI</name>
<evidence type="ECO:0000256" key="2">
    <source>
        <dbReference type="ARBA" id="ARBA00004922"/>
    </source>
</evidence>
<dbReference type="GeneID" id="87875857"/>
<dbReference type="GO" id="GO:0004571">
    <property type="term" value="F:mannosyl-oligosaccharide 1,2-alpha-mannosidase activity"/>
    <property type="evidence" value="ECO:0007669"/>
    <property type="project" value="UniProtKB-EC"/>
</dbReference>
<dbReference type="EC" id="3.2.1.-" evidence="14"/>
<dbReference type="GO" id="GO:0036503">
    <property type="term" value="P:ERAD pathway"/>
    <property type="evidence" value="ECO:0007669"/>
    <property type="project" value="UniProtKB-ARBA"/>
</dbReference>
<evidence type="ECO:0000256" key="9">
    <source>
        <dbReference type="ARBA" id="ARBA00047669"/>
    </source>
</evidence>
<evidence type="ECO:0000256" key="14">
    <source>
        <dbReference type="RuleBase" id="RU361193"/>
    </source>
</evidence>
<organism evidence="17 18">
    <name type="scientific">Neurospora hispaniola</name>
    <dbReference type="NCBI Taxonomy" id="588809"/>
    <lineage>
        <taxon>Eukaryota</taxon>
        <taxon>Fungi</taxon>
        <taxon>Dikarya</taxon>
        <taxon>Ascomycota</taxon>
        <taxon>Pezizomycotina</taxon>
        <taxon>Sordariomycetes</taxon>
        <taxon>Sordariomycetidae</taxon>
        <taxon>Sordariales</taxon>
        <taxon>Sordariaceae</taxon>
        <taxon>Neurospora</taxon>
    </lineage>
</organism>
<evidence type="ECO:0000256" key="8">
    <source>
        <dbReference type="ARBA" id="ARBA00023295"/>
    </source>
</evidence>
<dbReference type="EMBL" id="JAULSX010000004">
    <property type="protein sequence ID" value="KAK3492987.1"/>
    <property type="molecule type" value="Genomic_DNA"/>
</dbReference>
<dbReference type="InterPro" id="IPR012341">
    <property type="entry name" value="6hp_glycosidase-like_sf"/>
</dbReference>
<comment type="similarity">
    <text evidence="3 14">Belongs to the glycosyl hydrolase 47 family.</text>
</comment>